<dbReference type="OrthoDB" id="7023446at2"/>
<dbReference type="AlphaFoldDB" id="A0A5E7VRH6"/>
<proteinExistence type="predicted"/>
<name>A0A5E7VRH6_PSEFL</name>
<accession>A0A5E7VRH6</accession>
<gene>
    <name evidence="1" type="ORF">PS928_05954</name>
</gene>
<dbReference type="RefSeq" id="WP_138967469.1">
    <property type="nucleotide sequence ID" value="NZ_CABVJF010000033.1"/>
</dbReference>
<evidence type="ECO:0000313" key="1">
    <source>
        <dbReference type="EMBL" id="VVQ25214.1"/>
    </source>
</evidence>
<dbReference type="Proteomes" id="UP000381378">
    <property type="component" value="Unassembled WGS sequence"/>
</dbReference>
<reference evidence="1 2" key="1">
    <citation type="submission" date="2019-09" db="EMBL/GenBank/DDBJ databases">
        <authorList>
            <person name="Chandra G."/>
            <person name="Truman W A."/>
        </authorList>
    </citation>
    <scope>NUCLEOTIDE SEQUENCE [LARGE SCALE GENOMIC DNA]</scope>
    <source>
        <strain evidence="1">PS928</strain>
    </source>
</reference>
<sequence length="66" mass="7031">MSTLNEIAANHAKMAKILAGESTEVCERQPQVVGGFEVSSIDEQQHIPLHLIAGAQDKNLGQATGF</sequence>
<protein>
    <submittedName>
        <fullName evidence="1">Uncharacterized protein</fullName>
    </submittedName>
</protein>
<evidence type="ECO:0000313" key="2">
    <source>
        <dbReference type="Proteomes" id="UP000381378"/>
    </source>
</evidence>
<organism evidence="1 2">
    <name type="scientific">Pseudomonas fluorescens</name>
    <dbReference type="NCBI Taxonomy" id="294"/>
    <lineage>
        <taxon>Bacteria</taxon>
        <taxon>Pseudomonadati</taxon>
        <taxon>Pseudomonadota</taxon>
        <taxon>Gammaproteobacteria</taxon>
        <taxon>Pseudomonadales</taxon>
        <taxon>Pseudomonadaceae</taxon>
        <taxon>Pseudomonas</taxon>
    </lineage>
</organism>
<dbReference type="EMBL" id="CABVJF010000033">
    <property type="protein sequence ID" value="VVQ25214.1"/>
    <property type="molecule type" value="Genomic_DNA"/>
</dbReference>